<dbReference type="RefSeq" id="WP_062482309.1">
    <property type="nucleotide sequence ID" value="NZ_LN885086.1"/>
</dbReference>
<evidence type="ECO:0000256" key="1">
    <source>
        <dbReference type="SAM" id="MobiDB-lite"/>
    </source>
</evidence>
<evidence type="ECO:0000313" key="2">
    <source>
        <dbReference type="EMBL" id="CUQ65286.1"/>
    </source>
</evidence>
<sequence length="69" mass="7738">MRYDALWRRWRKENGSKESEQSEQAGGRRGSSVWSKVSGLWRKRSERSGASAAECAVNNDSSSLSLGLF</sequence>
<dbReference type="STRING" id="1715989.NITINOP_0310"/>
<keyword evidence="3" id="KW-1185">Reference proteome</keyword>
<feature type="compositionally biased region" description="Polar residues" evidence="1">
    <location>
        <begin position="58"/>
        <end position="69"/>
    </location>
</feature>
<dbReference type="KEGG" id="nio:NITINOP_0310"/>
<evidence type="ECO:0000313" key="3">
    <source>
        <dbReference type="Proteomes" id="UP000066284"/>
    </source>
</evidence>
<proteinExistence type="predicted"/>
<dbReference type="AlphaFoldDB" id="A0A0S4KSC9"/>
<accession>A0A0S4KSC9</accession>
<organism evidence="2 3">
    <name type="scientific">Candidatus Nitrospira inopinata</name>
    <dbReference type="NCBI Taxonomy" id="1715989"/>
    <lineage>
        <taxon>Bacteria</taxon>
        <taxon>Pseudomonadati</taxon>
        <taxon>Nitrospirota</taxon>
        <taxon>Nitrospiria</taxon>
        <taxon>Nitrospirales</taxon>
        <taxon>Nitrospiraceae</taxon>
        <taxon>Nitrospira</taxon>
    </lineage>
</organism>
<dbReference type="Proteomes" id="UP000066284">
    <property type="component" value="Chromosome 1"/>
</dbReference>
<name>A0A0S4KSC9_9BACT</name>
<gene>
    <name evidence="2" type="ORF">NITINOP_0310</name>
</gene>
<reference evidence="3" key="1">
    <citation type="submission" date="2015-09" db="EMBL/GenBank/DDBJ databases">
        <authorList>
            <person name="Daims H."/>
        </authorList>
    </citation>
    <scope>NUCLEOTIDE SEQUENCE [LARGE SCALE GENOMIC DNA]</scope>
</reference>
<dbReference type="EMBL" id="LN885086">
    <property type="protein sequence ID" value="CUQ65286.1"/>
    <property type="molecule type" value="Genomic_DNA"/>
</dbReference>
<feature type="region of interest" description="Disordered" evidence="1">
    <location>
        <begin position="12"/>
        <end position="69"/>
    </location>
</feature>
<protein>
    <submittedName>
        <fullName evidence="2">Uncharacterized protein</fullName>
    </submittedName>
</protein>